<dbReference type="Proteomes" id="UP000053911">
    <property type="component" value="Unassembled WGS sequence"/>
</dbReference>
<keyword evidence="1" id="KW-1133">Transmembrane helix</keyword>
<feature type="transmembrane region" description="Helical" evidence="1">
    <location>
        <begin position="57"/>
        <end position="76"/>
    </location>
</feature>
<evidence type="ECO:0000313" key="4">
    <source>
        <dbReference type="Proteomes" id="UP000053911"/>
    </source>
</evidence>
<comment type="caution">
    <text evidence="3">The sequence shown here is derived from an EMBL/GenBank/DDBJ whole genome shotgun (WGS) entry which is preliminary data.</text>
</comment>
<dbReference type="EMBL" id="LGFD01000069">
    <property type="protein sequence ID" value="KUK16747.1"/>
    <property type="molecule type" value="Genomic_DNA"/>
</dbReference>
<proteinExistence type="predicted"/>
<organism evidence="3 4">
    <name type="scientific">Thermococcus sibiricus</name>
    <dbReference type="NCBI Taxonomy" id="172049"/>
    <lineage>
        <taxon>Archaea</taxon>
        <taxon>Methanobacteriati</taxon>
        <taxon>Methanobacteriota</taxon>
        <taxon>Thermococci</taxon>
        <taxon>Thermococcales</taxon>
        <taxon>Thermococcaceae</taxon>
        <taxon>Thermococcus</taxon>
    </lineage>
</organism>
<evidence type="ECO:0000256" key="1">
    <source>
        <dbReference type="SAM" id="Phobius"/>
    </source>
</evidence>
<feature type="domain" description="DUF8216" evidence="2">
    <location>
        <begin position="17"/>
        <end position="105"/>
    </location>
</feature>
<accession>A0A101EJX0</accession>
<evidence type="ECO:0000259" key="2">
    <source>
        <dbReference type="Pfam" id="PF26651"/>
    </source>
</evidence>
<dbReference type="AlphaFoldDB" id="A0A101EJX0"/>
<dbReference type="Pfam" id="PF26651">
    <property type="entry name" value="DUF8216"/>
    <property type="match status" value="1"/>
</dbReference>
<feature type="transmembrane region" description="Helical" evidence="1">
    <location>
        <begin position="30"/>
        <end position="51"/>
    </location>
</feature>
<dbReference type="PATRIC" id="fig|172049.5.peg.198"/>
<gene>
    <name evidence="3" type="ORF">XD54_1961</name>
</gene>
<evidence type="ECO:0000313" key="3">
    <source>
        <dbReference type="EMBL" id="KUK16747.1"/>
    </source>
</evidence>
<dbReference type="InterPro" id="IPR058529">
    <property type="entry name" value="DUF8216"/>
</dbReference>
<keyword evidence="1" id="KW-0472">Membrane</keyword>
<name>A0A101EJX0_9EURY</name>
<feature type="transmembrane region" description="Helical" evidence="1">
    <location>
        <begin position="106"/>
        <end position="123"/>
    </location>
</feature>
<reference evidence="4" key="1">
    <citation type="journal article" date="2015" name="MBio">
        <title>Genome-Resolved Metagenomic Analysis Reveals Roles for Candidate Phyla and Other Microbial Community Members in Biogeochemical Transformations in Oil Reservoirs.</title>
        <authorList>
            <person name="Hu P."/>
            <person name="Tom L."/>
            <person name="Singh A."/>
            <person name="Thomas B.C."/>
            <person name="Baker B.J."/>
            <person name="Piceno Y.M."/>
            <person name="Andersen G.L."/>
            <person name="Banfield J.F."/>
        </authorList>
    </citation>
    <scope>NUCLEOTIDE SEQUENCE [LARGE SCALE GENOMIC DNA]</scope>
</reference>
<keyword evidence="1" id="KW-0812">Transmembrane</keyword>
<protein>
    <recommendedName>
        <fullName evidence="2">DUF8216 domain-containing protein</fullName>
    </recommendedName>
</protein>
<sequence>MPNFLLSAEGSLGEVIMPAPRLYHGMRRSAIEFFTGLGIAVIFKVFSMVIVDPQLSMLLNLFFWLLLVVSVIGLFIRMEYWNIEYTYGFVLMGVIIAYAFRSYIAPLDILVYLGATLYLYRKLKNKFMRSL</sequence>